<dbReference type="SUPFAM" id="SSF103481">
    <property type="entry name" value="Multidrug resistance efflux transporter EmrE"/>
    <property type="match status" value="2"/>
</dbReference>
<reference evidence="4" key="1">
    <citation type="submission" date="2023-08" db="EMBL/GenBank/DDBJ databases">
        <title>Rhodospirillaceae gen. nov., a novel taxon isolated from the Yangtze River Yuezi River estuary sludge.</title>
        <authorList>
            <person name="Ruan L."/>
        </authorList>
    </citation>
    <scope>NUCLEOTIDE SEQUENCE [LARGE SCALE GENOMIC DNA]</scope>
    <source>
        <strain evidence="4">R-7</strain>
    </source>
</reference>
<feature type="transmembrane region" description="Helical" evidence="1">
    <location>
        <begin position="129"/>
        <end position="150"/>
    </location>
</feature>
<name>A0ABU0YIT5_9PROT</name>
<dbReference type="Proteomes" id="UP001230156">
    <property type="component" value="Unassembled WGS sequence"/>
</dbReference>
<organism evidence="3 4">
    <name type="scientific">Dongia sedimenti</name>
    <dbReference type="NCBI Taxonomy" id="3064282"/>
    <lineage>
        <taxon>Bacteria</taxon>
        <taxon>Pseudomonadati</taxon>
        <taxon>Pseudomonadota</taxon>
        <taxon>Alphaproteobacteria</taxon>
        <taxon>Rhodospirillales</taxon>
        <taxon>Dongiaceae</taxon>
        <taxon>Dongia</taxon>
    </lineage>
</organism>
<feature type="transmembrane region" description="Helical" evidence="1">
    <location>
        <begin position="257"/>
        <end position="274"/>
    </location>
</feature>
<dbReference type="InterPro" id="IPR037185">
    <property type="entry name" value="EmrE-like"/>
</dbReference>
<evidence type="ECO:0000259" key="2">
    <source>
        <dbReference type="Pfam" id="PF00892"/>
    </source>
</evidence>
<feature type="domain" description="EamA" evidence="2">
    <location>
        <begin position="7"/>
        <end position="145"/>
    </location>
</feature>
<dbReference type="InterPro" id="IPR000620">
    <property type="entry name" value="EamA_dom"/>
</dbReference>
<accession>A0ABU0YIT5</accession>
<dbReference type="EMBL" id="JAUYVI010000002">
    <property type="protein sequence ID" value="MDQ7247625.1"/>
    <property type="molecule type" value="Genomic_DNA"/>
</dbReference>
<sequence>MNRSPRVGVILALLCLLILGAMPVLSNARPAGSSGLGFAIWLSVWQLVAALPLFLFERGRNQRHRIGNVGRGTIAIALLTGAMFGLATYMYVVAAEMAGPVSMVIALQAYPLFAMLWEMLFLGRRKTRAELLFTLLMIAALVYLTTSGTFRIADISWWSAFALGIPLLWSIAHILLRRVLTTTPITPNQVTISRVAISIVLLLLLALGTGEGDALLALSVDPAFQWAAAIMGVAYYLELILWFYAMQSIDVSTGSSITVPAPAVTMAISVLVLGQGVAGYQVLAMLFIVLAMYGLLLAGKRRLAAESAAR</sequence>
<feature type="transmembrane region" description="Helical" evidence="1">
    <location>
        <begin position="224"/>
        <end position="245"/>
    </location>
</feature>
<feature type="transmembrane region" description="Helical" evidence="1">
    <location>
        <begin position="196"/>
        <end position="218"/>
    </location>
</feature>
<evidence type="ECO:0000313" key="4">
    <source>
        <dbReference type="Proteomes" id="UP001230156"/>
    </source>
</evidence>
<feature type="transmembrane region" description="Helical" evidence="1">
    <location>
        <begin position="156"/>
        <end position="176"/>
    </location>
</feature>
<comment type="caution">
    <text evidence="3">The sequence shown here is derived from an EMBL/GenBank/DDBJ whole genome shotgun (WGS) entry which is preliminary data.</text>
</comment>
<keyword evidence="1" id="KW-0812">Transmembrane</keyword>
<proteinExistence type="predicted"/>
<feature type="domain" description="EamA" evidence="2">
    <location>
        <begin position="157"/>
        <end position="296"/>
    </location>
</feature>
<dbReference type="Pfam" id="PF00892">
    <property type="entry name" value="EamA"/>
    <property type="match status" value="2"/>
</dbReference>
<gene>
    <name evidence="3" type="ORF">Q8A70_08095</name>
</gene>
<dbReference type="RefSeq" id="WP_379955034.1">
    <property type="nucleotide sequence ID" value="NZ_JAUYVI010000002.1"/>
</dbReference>
<feature type="transmembrane region" description="Helical" evidence="1">
    <location>
        <begin position="97"/>
        <end position="117"/>
    </location>
</feature>
<evidence type="ECO:0000256" key="1">
    <source>
        <dbReference type="SAM" id="Phobius"/>
    </source>
</evidence>
<feature type="transmembrane region" description="Helical" evidence="1">
    <location>
        <begin position="38"/>
        <end position="56"/>
    </location>
</feature>
<feature type="transmembrane region" description="Helical" evidence="1">
    <location>
        <begin position="68"/>
        <end position="91"/>
    </location>
</feature>
<keyword evidence="1" id="KW-0472">Membrane</keyword>
<evidence type="ECO:0000313" key="3">
    <source>
        <dbReference type="EMBL" id="MDQ7247625.1"/>
    </source>
</evidence>
<feature type="transmembrane region" description="Helical" evidence="1">
    <location>
        <begin position="280"/>
        <end position="298"/>
    </location>
</feature>
<protein>
    <submittedName>
        <fullName evidence="3">DMT family transporter</fullName>
    </submittedName>
</protein>
<keyword evidence="1" id="KW-1133">Transmembrane helix</keyword>
<keyword evidence="4" id="KW-1185">Reference proteome</keyword>